<evidence type="ECO:0000313" key="2">
    <source>
        <dbReference type="Proteomes" id="UP001370490"/>
    </source>
</evidence>
<organism evidence="1 2">
    <name type="scientific">Dillenia turbinata</name>
    <dbReference type="NCBI Taxonomy" id="194707"/>
    <lineage>
        <taxon>Eukaryota</taxon>
        <taxon>Viridiplantae</taxon>
        <taxon>Streptophyta</taxon>
        <taxon>Embryophyta</taxon>
        <taxon>Tracheophyta</taxon>
        <taxon>Spermatophyta</taxon>
        <taxon>Magnoliopsida</taxon>
        <taxon>eudicotyledons</taxon>
        <taxon>Gunneridae</taxon>
        <taxon>Pentapetalae</taxon>
        <taxon>Dilleniales</taxon>
        <taxon>Dilleniaceae</taxon>
        <taxon>Dillenia</taxon>
    </lineage>
</organism>
<dbReference type="Proteomes" id="UP001370490">
    <property type="component" value="Unassembled WGS sequence"/>
</dbReference>
<evidence type="ECO:0000313" key="1">
    <source>
        <dbReference type="EMBL" id="KAK6935493.1"/>
    </source>
</evidence>
<gene>
    <name evidence="1" type="ORF">RJ641_035648</name>
</gene>
<proteinExistence type="predicted"/>
<accession>A0AAN8ZIQ5</accession>
<dbReference type="PANTHER" id="PTHR37750:SF1">
    <property type="entry name" value="COX19-LIKE CHCH FAMILY PROTEIN"/>
    <property type="match status" value="1"/>
</dbReference>
<dbReference type="Gene3D" id="1.10.287.1130">
    <property type="entry name" value="CytochromE C oxidase copper chaperone"/>
    <property type="match status" value="1"/>
</dbReference>
<protein>
    <recommendedName>
        <fullName evidence="3">CHCH domain-containing protein</fullName>
    </recommendedName>
</protein>
<dbReference type="EMBL" id="JBAMMX010000008">
    <property type="protein sequence ID" value="KAK6935493.1"/>
    <property type="molecule type" value="Genomic_DNA"/>
</dbReference>
<comment type="caution">
    <text evidence="1">The sequence shown here is derived from an EMBL/GenBank/DDBJ whole genome shotgun (WGS) entry which is preliminary data.</text>
</comment>
<dbReference type="SUPFAM" id="SSF47072">
    <property type="entry name" value="Cysteine alpha-hairpin motif"/>
    <property type="match status" value="1"/>
</dbReference>
<evidence type="ECO:0008006" key="3">
    <source>
        <dbReference type="Google" id="ProtNLM"/>
    </source>
</evidence>
<dbReference type="InterPro" id="IPR009069">
    <property type="entry name" value="Cys_alpha_HP_mot_SF"/>
</dbReference>
<reference evidence="1 2" key="1">
    <citation type="submission" date="2023-12" db="EMBL/GenBank/DDBJ databases">
        <title>A high-quality genome assembly for Dillenia turbinata (Dilleniales).</title>
        <authorList>
            <person name="Chanderbali A."/>
        </authorList>
    </citation>
    <scope>NUCLEOTIDE SEQUENCE [LARGE SCALE GENOMIC DNA]</scope>
    <source>
        <strain evidence="1">LSX21</strain>
        <tissue evidence="1">Leaf</tissue>
    </source>
</reference>
<dbReference type="PANTHER" id="PTHR37750">
    <property type="entry name" value="COX19-LIKE CHCH FAMILY PROTEIN"/>
    <property type="match status" value="1"/>
</dbReference>
<keyword evidence="2" id="KW-1185">Reference proteome</keyword>
<name>A0AAN8ZIQ5_9MAGN</name>
<dbReference type="AlphaFoldDB" id="A0AAN8ZIQ5"/>
<sequence>MEKETPKPLCAQEALELLNCVAGPSFDQDKCLVFLQALRDCVLNQKVKKFSLAEQNQQAADQASKKTLVIM</sequence>